<dbReference type="RefSeq" id="XP_004255004.1">
    <property type="nucleotide sequence ID" value="XM_004254956.1"/>
</dbReference>
<evidence type="ECO:0000313" key="4">
    <source>
        <dbReference type="Proteomes" id="UP000014680"/>
    </source>
</evidence>
<keyword evidence="1" id="KW-0472">Membrane</keyword>
<accession>A0A0A1U8C5</accession>
<proteinExistence type="predicted"/>
<keyword evidence="2" id="KW-0732">Signal</keyword>
<evidence type="ECO:0000256" key="2">
    <source>
        <dbReference type="SAM" id="SignalP"/>
    </source>
</evidence>
<dbReference type="AlphaFoldDB" id="A0A0A1U8C5"/>
<organism evidence="3 4">
    <name type="scientific">Entamoeba invadens IP1</name>
    <dbReference type="NCBI Taxonomy" id="370355"/>
    <lineage>
        <taxon>Eukaryota</taxon>
        <taxon>Amoebozoa</taxon>
        <taxon>Evosea</taxon>
        <taxon>Archamoebae</taxon>
        <taxon>Mastigamoebida</taxon>
        <taxon>Entamoebidae</taxon>
        <taxon>Entamoeba</taxon>
    </lineage>
</organism>
<protein>
    <submittedName>
        <fullName evidence="3">Uncharacterized protein</fullName>
    </submittedName>
</protein>
<reference evidence="3 4" key="1">
    <citation type="submission" date="2012-10" db="EMBL/GenBank/DDBJ databases">
        <authorList>
            <person name="Zafar N."/>
            <person name="Inman J."/>
            <person name="Hall N."/>
            <person name="Lorenzi H."/>
            <person name="Caler E."/>
        </authorList>
    </citation>
    <scope>NUCLEOTIDE SEQUENCE [LARGE SCALE GENOMIC DNA]</scope>
    <source>
        <strain evidence="3 4">IP1</strain>
    </source>
</reference>
<evidence type="ECO:0000256" key="1">
    <source>
        <dbReference type="SAM" id="Phobius"/>
    </source>
</evidence>
<dbReference type="PANTHER" id="PTHR45756:SF1">
    <property type="entry name" value="PROTEIN KINASE DOMAIN CONTAINING PROTEIN"/>
    <property type="match status" value="1"/>
</dbReference>
<keyword evidence="1" id="KW-1133">Transmembrane helix</keyword>
<feature type="transmembrane region" description="Helical" evidence="1">
    <location>
        <begin position="398"/>
        <end position="419"/>
    </location>
</feature>
<keyword evidence="1" id="KW-0812">Transmembrane</keyword>
<gene>
    <name evidence="3" type="ORF">EIN_225560</name>
</gene>
<dbReference type="KEGG" id="eiv:EIN_225560"/>
<dbReference type="PANTHER" id="PTHR45756">
    <property type="entry name" value="PALMITOYLTRANSFERASE"/>
    <property type="match status" value="1"/>
</dbReference>
<feature type="chain" id="PRO_5001990954" evidence="2">
    <location>
        <begin position="18"/>
        <end position="618"/>
    </location>
</feature>
<feature type="signal peptide" evidence="2">
    <location>
        <begin position="1"/>
        <end position="17"/>
    </location>
</feature>
<name>A0A0A1U8C5_ENTIV</name>
<dbReference type="OMA" id="FTITMNC"/>
<dbReference type="VEuPathDB" id="AmoebaDB:EIN_225560"/>
<dbReference type="Proteomes" id="UP000014680">
    <property type="component" value="Unassembled WGS sequence"/>
</dbReference>
<evidence type="ECO:0000313" key="3">
    <source>
        <dbReference type="EMBL" id="ELP88233.1"/>
    </source>
</evidence>
<dbReference type="GeneID" id="14887205"/>
<dbReference type="InterPro" id="IPR053215">
    <property type="entry name" value="TKL_Ser/Thr_kinase"/>
</dbReference>
<dbReference type="OrthoDB" id="26722at2759"/>
<keyword evidence="4" id="KW-1185">Reference proteome</keyword>
<sequence length="618" mass="68985">MLLALFLSLVLSLTVEPIDFLKGDATKNHVVISAVHSNVPNYVGNVYAYREKSSDTVMNIVVEMNGQSKVTKYESSQLTRPQIGFAKNNMYIMNHGNIDVYNLNSSVLTSKPAILSGVESFSPLTVITKEFVTGKQEVFLVVCRNGGLAVYNETFAVVQQTTNPCGNYTSFGSNYLMVKSDVDIELYTFNSPGVLTFYDNIEFADATSQTVATDPAVINEFDVIYTLISDKNKVQVNSPNAYKSPVFITNVFINPYGSAAINTFIDTNSTSLLATYNSFLLIGAVGYAAGIKERTGGAYLFFDKYLVTQRERFERVWSVNGSLSYDYMGYVVAMDQNNVYLGGKVKLETNGSLTGVKIDVSKFTKNYCTGVICSCPQGYYYNSYFRQCFKQVGGVSSIIIAIVCVFVLILLVGFISVMYNKWSKKGKKMIVVDGTSYAFTQLNEIQITLSSEVLTFGYENGKLAPINTSLQQSVTITNNSMTTKKFSLELKPSYKFTINANTTNFVIKSQDNATVIFTITMNCTCKTDDDDWIGFRVTEEKDESSPQFINATIDITTEDSVFIDYKTVAFNRAIANGPNSETVLVNYKEKPFAMKKNLRTRSFCRYLLRHLHRTTTRF</sequence>
<dbReference type="EMBL" id="KB206756">
    <property type="protein sequence ID" value="ELP88233.1"/>
    <property type="molecule type" value="Genomic_DNA"/>
</dbReference>